<proteinExistence type="predicted"/>
<dbReference type="Proteomes" id="UP000035057">
    <property type="component" value="Unassembled WGS sequence"/>
</dbReference>
<accession>A0A072NB28</accession>
<protein>
    <submittedName>
        <fullName evidence="2">Uncharacterized protein</fullName>
    </submittedName>
</protein>
<dbReference type="PATRIC" id="fig|1137280.3.peg.3264"/>
<dbReference type="EMBL" id="ANIE01000009">
    <property type="protein sequence ID" value="KEF30270.1"/>
    <property type="molecule type" value="Genomic_DNA"/>
</dbReference>
<reference evidence="2 3" key="1">
    <citation type="submission" date="2012-12" db="EMBL/GenBank/DDBJ databases">
        <title>Genome assembly of Marinobacter sp. AK21.</title>
        <authorList>
            <person name="Khatri I."/>
            <person name="Kumar R."/>
            <person name="Vaidya B."/>
            <person name="Subramanian S."/>
            <person name="Pinnaka A."/>
        </authorList>
    </citation>
    <scope>NUCLEOTIDE SEQUENCE [LARGE SCALE GENOMIC DNA]</scope>
    <source>
        <strain evidence="2 3">AK21</strain>
    </source>
</reference>
<dbReference type="AlphaFoldDB" id="A0A072NB28"/>
<evidence type="ECO:0000256" key="1">
    <source>
        <dbReference type="SAM" id="Phobius"/>
    </source>
</evidence>
<dbReference type="STRING" id="1137280.D777_03446"/>
<evidence type="ECO:0000313" key="3">
    <source>
        <dbReference type="Proteomes" id="UP000035057"/>
    </source>
</evidence>
<feature type="transmembrane region" description="Helical" evidence="1">
    <location>
        <begin position="73"/>
        <end position="93"/>
    </location>
</feature>
<comment type="caution">
    <text evidence="2">The sequence shown here is derived from an EMBL/GenBank/DDBJ whole genome shotgun (WGS) entry which is preliminary data.</text>
</comment>
<name>A0A072NB28_9GAMM</name>
<feature type="transmembrane region" description="Helical" evidence="1">
    <location>
        <begin position="114"/>
        <end position="134"/>
    </location>
</feature>
<keyword evidence="1" id="KW-0472">Membrane</keyword>
<dbReference type="RefSeq" id="WP_036134255.1">
    <property type="nucleotide sequence ID" value="NZ_ANIE01000009.1"/>
</dbReference>
<keyword evidence="3" id="KW-1185">Reference proteome</keyword>
<sequence length="177" mass="18958">MEPEHGPAALATSLKTCLITTGALLGLLLLINQPLTTSAAPQGIISFQLAGSSDQAFAIIEDWGADGSFWARVSLWVDFLFIPAYVLSMILLTRHLTRDRPGVRERMVARWIRALFVAAGLGDMAENILLLNNFDPPTDLVSLSATICALAKFTGLTLGAGGLVIIRAARRHPLAHG</sequence>
<gene>
    <name evidence="2" type="ORF">D777_03446</name>
</gene>
<feature type="transmembrane region" description="Helical" evidence="1">
    <location>
        <begin position="140"/>
        <end position="166"/>
    </location>
</feature>
<organism evidence="2 3">
    <name type="scientific">Marinobacter nitratireducens</name>
    <dbReference type="NCBI Taxonomy" id="1137280"/>
    <lineage>
        <taxon>Bacteria</taxon>
        <taxon>Pseudomonadati</taxon>
        <taxon>Pseudomonadota</taxon>
        <taxon>Gammaproteobacteria</taxon>
        <taxon>Pseudomonadales</taxon>
        <taxon>Marinobacteraceae</taxon>
        <taxon>Marinobacter</taxon>
    </lineage>
</organism>
<dbReference type="OrthoDB" id="6197887at2"/>
<evidence type="ECO:0000313" key="2">
    <source>
        <dbReference type="EMBL" id="KEF30270.1"/>
    </source>
</evidence>
<keyword evidence="1" id="KW-1133">Transmembrane helix</keyword>
<keyword evidence="1" id="KW-0812">Transmembrane</keyword>